<dbReference type="NCBIfam" id="TIGR01301">
    <property type="entry name" value="GPH_sucrose"/>
    <property type="match status" value="1"/>
</dbReference>
<feature type="transmembrane region" description="Helical" evidence="11">
    <location>
        <begin position="408"/>
        <end position="429"/>
    </location>
</feature>
<dbReference type="EMBL" id="JAVIJP010000018">
    <property type="protein sequence ID" value="KAL3638748.1"/>
    <property type="molecule type" value="Genomic_DNA"/>
</dbReference>
<feature type="transmembrane region" description="Helical" evidence="11">
    <location>
        <begin position="278"/>
        <end position="297"/>
    </location>
</feature>
<dbReference type="AlphaFoldDB" id="A0ABD3D9E1"/>
<organism evidence="12 13">
    <name type="scientific">Castilleja foliolosa</name>
    <dbReference type="NCBI Taxonomy" id="1961234"/>
    <lineage>
        <taxon>Eukaryota</taxon>
        <taxon>Viridiplantae</taxon>
        <taxon>Streptophyta</taxon>
        <taxon>Embryophyta</taxon>
        <taxon>Tracheophyta</taxon>
        <taxon>Spermatophyta</taxon>
        <taxon>Magnoliopsida</taxon>
        <taxon>eudicotyledons</taxon>
        <taxon>Gunneridae</taxon>
        <taxon>Pentapetalae</taxon>
        <taxon>asterids</taxon>
        <taxon>lamiids</taxon>
        <taxon>Lamiales</taxon>
        <taxon>Orobanchaceae</taxon>
        <taxon>Pedicularideae</taxon>
        <taxon>Castillejinae</taxon>
        <taxon>Castilleja</taxon>
    </lineage>
</organism>
<proteinExistence type="inferred from homology"/>
<evidence type="ECO:0000256" key="6">
    <source>
        <dbReference type="ARBA" id="ARBA00022692"/>
    </source>
</evidence>
<feature type="transmembrane region" description="Helical" evidence="11">
    <location>
        <begin position="129"/>
        <end position="147"/>
    </location>
</feature>
<keyword evidence="6 11" id="KW-0812">Transmembrane</keyword>
<keyword evidence="5" id="KW-0762">Sugar transport</keyword>
<dbReference type="Pfam" id="PF13347">
    <property type="entry name" value="MFS_2"/>
    <property type="match status" value="1"/>
</dbReference>
<feature type="transmembrane region" description="Helical" evidence="11">
    <location>
        <begin position="474"/>
        <end position="492"/>
    </location>
</feature>
<dbReference type="GO" id="GO:0015293">
    <property type="term" value="F:symporter activity"/>
    <property type="evidence" value="ECO:0007669"/>
    <property type="project" value="UniProtKB-KW"/>
</dbReference>
<feature type="transmembrane region" description="Helical" evidence="11">
    <location>
        <begin position="441"/>
        <end position="462"/>
    </location>
</feature>
<keyword evidence="4" id="KW-0813">Transport</keyword>
<reference evidence="13" key="1">
    <citation type="journal article" date="2024" name="IScience">
        <title>Strigolactones Initiate the Formation of Haustorium-like Structures in Castilleja.</title>
        <authorList>
            <person name="Buerger M."/>
            <person name="Peterson D."/>
            <person name="Chory J."/>
        </authorList>
    </citation>
    <scope>NUCLEOTIDE SEQUENCE [LARGE SCALE GENOMIC DNA]</scope>
</reference>
<gene>
    <name evidence="12" type="primary">SUT1_5</name>
    <name evidence="12" type="ORF">CASFOL_016655</name>
</gene>
<keyword evidence="9 11" id="KW-0472">Membrane</keyword>
<evidence type="ECO:0000313" key="12">
    <source>
        <dbReference type="EMBL" id="KAL3638748.1"/>
    </source>
</evidence>
<dbReference type="Gene3D" id="1.20.1250.20">
    <property type="entry name" value="MFS general substrate transporter like domains"/>
    <property type="match status" value="1"/>
</dbReference>
<dbReference type="SUPFAM" id="SSF103473">
    <property type="entry name" value="MFS general substrate transporter"/>
    <property type="match status" value="1"/>
</dbReference>
<evidence type="ECO:0000256" key="5">
    <source>
        <dbReference type="ARBA" id="ARBA00022597"/>
    </source>
</evidence>
<feature type="transmembrane region" description="Helical" evidence="11">
    <location>
        <begin position="168"/>
        <end position="190"/>
    </location>
</feature>
<sequence>MVYVDTIDPNPDPQTQLPDPSILRKLILVASIASGVQFGWALQLSLLTPYTQLLGLGHKWASLVWLCGPISGLVVQVIVGHHSDRCMSSLGRRRPFILGGAISLTFGVLCIGYAADIGNYLGDSINNGVRYWAATIFIIGFWMLDISNNIIQGPTRALLADISDGNDAMVTIGNGLFAFFMAVGNISGYATGASEWLHHYLPFTTTEACDYSCAHIKSCFLVSIVLMGMIVTLVLVFIKEAPLDPFYLDYIRESYDEKAPSFFMQILIAAKGTSKPMWVLYVVTALNWIGIFPFLLYDTDWMGKEVYGGNVTGNREELNLYHMGVRAGSMGLVVHVLTMGTVSLFLEPLIRLIGNVKRLWSIGNFVLAICMALTVVISMTAEKSRKEALLALGTTLVPPPIEVRAYCYGLFALFGIPQAVTYCIPFALASIYSKDGNTGQGLALGLLNLAIVIPQMVVTLVSGPLDSLFRGSNLPAFIWGGIAAAFGGYAALKLPDPVWEIMPRAISRVLIP</sequence>
<evidence type="ECO:0000256" key="1">
    <source>
        <dbReference type="ARBA" id="ARBA00004141"/>
    </source>
</evidence>
<evidence type="ECO:0000313" key="13">
    <source>
        <dbReference type="Proteomes" id="UP001632038"/>
    </source>
</evidence>
<evidence type="ECO:0000256" key="11">
    <source>
        <dbReference type="SAM" id="Phobius"/>
    </source>
</evidence>
<accession>A0ABD3D9E1</accession>
<dbReference type="InterPro" id="IPR005989">
    <property type="entry name" value="Suc_symporter_pln"/>
</dbReference>
<evidence type="ECO:0000256" key="2">
    <source>
        <dbReference type="ARBA" id="ARBA00004914"/>
    </source>
</evidence>
<keyword evidence="13" id="KW-1185">Reference proteome</keyword>
<name>A0ABD3D9E1_9LAMI</name>
<feature type="transmembrane region" description="Helical" evidence="11">
    <location>
        <begin position="95"/>
        <end position="114"/>
    </location>
</feature>
<feature type="transmembrane region" description="Helical" evidence="11">
    <location>
        <begin position="359"/>
        <end position="381"/>
    </location>
</feature>
<comment type="subcellular location">
    <subcellularLocation>
        <location evidence="1">Membrane</location>
        <topology evidence="1">Multi-pass membrane protein</topology>
    </subcellularLocation>
</comment>
<evidence type="ECO:0000256" key="7">
    <source>
        <dbReference type="ARBA" id="ARBA00022847"/>
    </source>
</evidence>
<keyword evidence="7" id="KW-0769">Symport</keyword>
<feature type="transmembrane region" description="Helical" evidence="11">
    <location>
        <begin position="220"/>
        <end position="238"/>
    </location>
</feature>
<feature type="transmembrane region" description="Helical" evidence="11">
    <location>
        <begin position="327"/>
        <end position="347"/>
    </location>
</feature>
<evidence type="ECO:0000256" key="4">
    <source>
        <dbReference type="ARBA" id="ARBA00022448"/>
    </source>
</evidence>
<dbReference type="PANTHER" id="PTHR19432">
    <property type="entry name" value="SUGAR TRANSPORTER"/>
    <property type="match status" value="1"/>
</dbReference>
<comment type="similarity">
    <text evidence="3">Belongs to the glycoside-pentoside-hexuronide (GPH) cation symporter transporter (TC 2.A.2.4) family.</text>
</comment>
<dbReference type="InterPro" id="IPR036259">
    <property type="entry name" value="MFS_trans_sf"/>
</dbReference>
<dbReference type="GO" id="GO:0005886">
    <property type="term" value="C:plasma membrane"/>
    <property type="evidence" value="ECO:0007669"/>
    <property type="project" value="UniProtKB-ARBA"/>
</dbReference>
<evidence type="ECO:0000256" key="3">
    <source>
        <dbReference type="ARBA" id="ARBA00007134"/>
    </source>
</evidence>
<evidence type="ECO:0000256" key="9">
    <source>
        <dbReference type="ARBA" id="ARBA00023136"/>
    </source>
</evidence>
<dbReference type="CDD" id="cd17313">
    <property type="entry name" value="MFS_SLC45_SUC"/>
    <property type="match status" value="1"/>
</dbReference>
<comment type="pathway">
    <text evidence="2">Glycan biosynthesis; sucrose metabolism.</text>
</comment>
<feature type="transmembrane region" description="Helical" evidence="11">
    <location>
        <begin position="63"/>
        <end position="83"/>
    </location>
</feature>
<feature type="transmembrane region" description="Helical" evidence="11">
    <location>
        <begin position="26"/>
        <end position="43"/>
    </location>
</feature>
<evidence type="ECO:0000256" key="8">
    <source>
        <dbReference type="ARBA" id="ARBA00022989"/>
    </source>
</evidence>
<protein>
    <submittedName>
        <fullName evidence="12">General substrate transporter</fullName>
    </submittedName>
</protein>
<dbReference type="Proteomes" id="UP001632038">
    <property type="component" value="Unassembled WGS sequence"/>
</dbReference>
<comment type="similarity">
    <text evidence="10">Belongs to the major facilitator superfamily. Phosphate:H(+) symporter (TC 2.A.1.9) family.</text>
</comment>
<comment type="caution">
    <text evidence="12">The sequence shown here is derived from an EMBL/GenBank/DDBJ whole genome shotgun (WGS) entry which is preliminary data.</text>
</comment>
<dbReference type="PANTHER" id="PTHR19432:SF70">
    <property type="entry name" value="SUCROSE TRANSPORT PROTEIN SUC1-RELATED"/>
    <property type="match status" value="1"/>
</dbReference>
<keyword evidence="8 11" id="KW-1133">Transmembrane helix</keyword>
<evidence type="ECO:0000256" key="10">
    <source>
        <dbReference type="ARBA" id="ARBA00044504"/>
    </source>
</evidence>